<evidence type="ECO:0000256" key="2">
    <source>
        <dbReference type="ARBA" id="ARBA00022487"/>
    </source>
</evidence>
<organism evidence="6 7">
    <name type="scientific">Iphiclides podalirius</name>
    <name type="common">scarce swallowtail</name>
    <dbReference type="NCBI Taxonomy" id="110791"/>
    <lineage>
        <taxon>Eukaryota</taxon>
        <taxon>Metazoa</taxon>
        <taxon>Ecdysozoa</taxon>
        <taxon>Arthropoda</taxon>
        <taxon>Hexapoda</taxon>
        <taxon>Insecta</taxon>
        <taxon>Pterygota</taxon>
        <taxon>Neoptera</taxon>
        <taxon>Endopterygota</taxon>
        <taxon>Lepidoptera</taxon>
        <taxon>Glossata</taxon>
        <taxon>Ditrysia</taxon>
        <taxon>Papilionoidea</taxon>
        <taxon>Papilionidae</taxon>
        <taxon>Papilioninae</taxon>
        <taxon>Iphiclides</taxon>
    </lineage>
</organism>
<dbReference type="Proteomes" id="UP000837857">
    <property type="component" value="Chromosome 3"/>
</dbReference>
<keyword evidence="4" id="KW-0325">Glycoprotein</keyword>
<dbReference type="Pfam" id="PF00135">
    <property type="entry name" value="COesterase"/>
    <property type="match status" value="1"/>
</dbReference>
<evidence type="ECO:0000256" key="4">
    <source>
        <dbReference type="ARBA" id="ARBA00023180"/>
    </source>
</evidence>
<evidence type="ECO:0000256" key="1">
    <source>
        <dbReference type="ARBA" id="ARBA00005964"/>
    </source>
</evidence>
<gene>
    <name evidence="6" type="ORF">IPOD504_LOCUS12583</name>
</gene>
<dbReference type="EMBL" id="OW152815">
    <property type="protein sequence ID" value="CAH2063582.1"/>
    <property type="molecule type" value="Genomic_DNA"/>
</dbReference>
<keyword evidence="2" id="KW-0719">Serine esterase</keyword>
<dbReference type="Gene3D" id="3.40.50.1820">
    <property type="entry name" value="alpha/beta hydrolase"/>
    <property type="match status" value="1"/>
</dbReference>
<dbReference type="PANTHER" id="PTHR43142:SF1">
    <property type="entry name" value="CARBOXYLIC ESTER HYDROLASE"/>
    <property type="match status" value="1"/>
</dbReference>
<feature type="non-terminal residue" evidence="6">
    <location>
        <position position="1"/>
    </location>
</feature>
<name>A0ABN8IT42_9NEOP</name>
<sequence length="637" mass="71414">MCYVSCSSVQYALRRYQEAGHYTRRPGSRAVRCTSARDDRFRKFKKSLPYRARRDPSAVTNLQKKLIENPEASLAPLQFACKQANWSHEQWARVYRRVQESHCLLLMEPDKVCGELRRTVSNDYYHSNKQGLVRGQKSQDNVYSSFLGIPYAKVDGSNPFGPSQSPSEFEEEIFDAYDGSVKCPQSEASSSRGSKREVGQLDCLYLNIYVPIAAGMKNPLPVLVWIHGGQYAKGSGGEYDAHDLVKQGIIVVTINYRLGPYGFMCLDDPSAPGNQGLKDQYTALRWIRRNIGAFGGNPYNVTIGGQDAGASSVLLHLYSDKEKLFNKAIVESGTPQSEGMFVNGDADAALKLAEHLGLNTSDTQEALTFLTSSSPHLVTAAAADIGLRLGPCKEKSFSSVENFVESDPFSLSNERKIRNTPVLIGHTSKEEHGTVKNYGDSYYKNDPFYEKLSNNFNLNEDQLVEAASIVKHFYIGDRPVSADVASELEDFESDFVQNHPTQRTITNLLNENAYPVYLYEFSYVGNAEDGVASHSAEIDYLFPDSNASNDVDENDQLIINRITTLWANFVKYGNPTPQTTDLIPVAWEPVTVDSRPYLVIDTDIKLEHRILNSRMAFWDLFYSFYGKLNKLARECEI</sequence>
<dbReference type="PANTHER" id="PTHR43142">
    <property type="entry name" value="CARBOXYLIC ESTER HYDROLASE"/>
    <property type="match status" value="1"/>
</dbReference>
<evidence type="ECO:0000313" key="6">
    <source>
        <dbReference type="EMBL" id="CAH2063582.1"/>
    </source>
</evidence>
<dbReference type="InterPro" id="IPR002018">
    <property type="entry name" value="CarbesteraseB"/>
</dbReference>
<comment type="similarity">
    <text evidence="1">Belongs to the type-B carboxylesterase/lipase family.</text>
</comment>
<keyword evidence="7" id="KW-1185">Reference proteome</keyword>
<protein>
    <recommendedName>
        <fullName evidence="5">Carboxylesterase type B domain-containing protein</fullName>
    </recommendedName>
</protein>
<keyword evidence="3" id="KW-0378">Hydrolase</keyword>
<evidence type="ECO:0000256" key="3">
    <source>
        <dbReference type="ARBA" id="ARBA00022801"/>
    </source>
</evidence>
<dbReference type="SUPFAM" id="SSF53474">
    <property type="entry name" value="alpha/beta-Hydrolases"/>
    <property type="match status" value="1"/>
</dbReference>
<proteinExistence type="inferred from homology"/>
<evidence type="ECO:0000313" key="7">
    <source>
        <dbReference type="Proteomes" id="UP000837857"/>
    </source>
</evidence>
<feature type="domain" description="Carboxylesterase type B" evidence="5">
    <location>
        <begin position="129"/>
        <end position="618"/>
    </location>
</feature>
<evidence type="ECO:0000259" key="5">
    <source>
        <dbReference type="Pfam" id="PF00135"/>
    </source>
</evidence>
<reference evidence="6" key="1">
    <citation type="submission" date="2022-03" db="EMBL/GenBank/DDBJ databases">
        <authorList>
            <person name="Martin H S."/>
        </authorList>
    </citation>
    <scope>NUCLEOTIDE SEQUENCE</scope>
</reference>
<dbReference type="InterPro" id="IPR029058">
    <property type="entry name" value="AB_hydrolase_fold"/>
</dbReference>
<accession>A0ABN8IT42</accession>